<accession>A0A0D0DE27</accession>
<reference evidence="1 2" key="1">
    <citation type="submission" date="2014-04" db="EMBL/GenBank/DDBJ databases">
        <authorList>
            <consortium name="DOE Joint Genome Institute"/>
            <person name="Kuo A."/>
            <person name="Kohler A."/>
            <person name="Jargeat P."/>
            <person name="Nagy L.G."/>
            <person name="Floudas D."/>
            <person name="Copeland A."/>
            <person name="Barry K.W."/>
            <person name="Cichocki N."/>
            <person name="Veneault-Fourrey C."/>
            <person name="LaButti K."/>
            <person name="Lindquist E.A."/>
            <person name="Lipzen A."/>
            <person name="Lundell T."/>
            <person name="Morin E."/>
            <person name="Murat C."/>
            <person name="Sun H."/>
            <person name="Tunlid A."/>
            <person name="Henrissat B."/>
            <person name="Grigoriev I.V."/>
            <person name="Hibbett D.S."/>
            <person name="Martin F."/>
            <person name="Nordberg H.P."/>
            <person name="Cantor M.N."/>
            <person name="Hua S.X."/>
        </authorList>
    </citation>
    <scope>NUCLEOTIDE SEQUENCE [LARGE SCALE GENOMIC DNA]</scope>
    <source>
        <strain evidence="1 2">Ve08.2h10</strain>
    </source>
</reference>
<name>A0A0D0DE27_9AGAM</name>
<protein>
    <recommendedName>
        <fullName evidence="3">Endonuclease/exonuclease/phosphatase domain-containing protein</fullName>
    </recommendedName>
</protein>
<reference evidence="2" key="2">
    <citation type="submission" date="2015-01" db="EMBL/GenBank/DDBJ databases">
        <title>Evolutionary Origins and Diversification of the Mycorrhizal Mutualists.</title>
        <authorList>
            <consortium name="DOE Joint Genome Institute"/>
            <consortium name="Mycorrhizal Genomics Consortium"/>
            <person name="Kohler A."/>
            <person name="Kuo A."/>
            <person name="Nagy L.G."/>
            <person name="Floudas D."/>
            <person name="Copeland A."/>
            <person name="Barry K.W."/>
            <person name="Cichocki N."/>
            <person name="Veneault-Fourrey C."/>
            <person name="LaButti K."/>
            <person name="Lindquist E.A."/>
            <person name="Lipzen A."/>
            <person name="Lundell T."/>
            <person name="Morin E."/>
            <person name="Murat C."/>
            <person name="Riley R."/>
            <person name="Ohm R."/>
            <person name="Sun H."/>
            <person name="Tunlid A."/>
            <person name="Henrissat B."/>
            <person name="Grigoriev I.V."/>
            <person name="Hibbett D.S."/>
            <person name="Martin F."/>
        </authorList>
    </citation>
    <scope>NUCLEOTIDE SEQUENCE [LARGE SCALE GENOMIC DNA]</scope>
    <source>
        <strain evidence="2">Ve08.2h10</strain>
    </source>
</reference>
<evidence type="ECO:0008006" key="3">
    <source>
        <dbReference type="Google" id="ProtNLM"/>
    </source>
</evidence>
<gene>
    <name evidence="1" type="ORF">PAXRUDRAFT_171952</name>
</gene>
<dbReference type="InParanoid" id="A0A0D0DE27"/>
<organism evidence="1 2">
    <name type="scientific">Paxillus rubicundulus Ve08.2h10</name>
    <dbReference type="NCBI Taxonomy" id="930991"/>
    <lineage>
        <taxon>Eukaryota</taxon>
        <taxon>Fungi</taxon>
        <taxon>Dikarya</taxon>
        <taxon>Basidiomycota</taxon>
        <taxon>Agaricomycotina</taxon>
        <taxon>Agaricomycetes</taxon>
        <taxon>Agaricomycetidae</taxon>
        <taxon>Boletales</taxon>
        <taxon>Paxilineae</taxon>
        <taxon>Paxillaceae</taxon>
        <taxon>Paxillus</taxon>
    </lineage>
</organism>
<evidence type="ECO:0000313" key="2">
    <source>
        <dbReference type="Proteomes" id="UP000054538"/>
    </source>
</evidence>
<dbReference type="EMBL" id="KN827918">
    <property type="protein sequence ID" value="KIK75710.1"/>
    <property type="molecule type" value="Genomic_DNA"/>
</dbReference>
<dbReference type="OrthoDB" id="2840473at2759"/>
<proteinExistence type="predicted"/>
<keyword evidence="2" id="KW-1185">Reference proteome</keyword>
<dbReference type="AlphaFoldDB" id="A0A0D0DE27"/>
<dbReference type="HOGENOM" id="CLU_2484002_0_0_1"/>
<evidence type="ECO:0000313" key="1">
    <source>
        <dbReference type="EMBL" id="KIK75710.1"/>
    </source>
</evidence>
<sequence>MLQDLDPNKFDLAVIQEPVVNLVNLTTLNMQWRIIYPTCHNNNHAKCTQSLIPINKQVLKEYWRAIPLYARCYCNRAKQKFWKNTHI</sequence>
<dbReference type="Proteomes" id="UP000054538">
    <property type="component" value="Unassembled WGS sequence"/>
</dbReference>